<keyword evidence="2" id="KW-1185">Reference proteome</keyword>
<protein>
    <recommendedName>
        <fullName evidence="3">PIN domain-containing protein</fullName>
    </recommendedName>
</protein>
<dbReference type="EMBL" id="JBEPLM010000026">
    <property type="protein sequence ID" value="MET3597583.1"/>
    <property type="molecule type" value="Genomic_DNA"/>
</dbReference>
<proteinExistence type="predicted"/>
<gene>
    <name evidence="1" type="ORF">ABID26_007009</name>
</gene>
<comment type="caution">
    <text evidence="1">The sequence shown here is derived from an EMBL/GenBank/DDBJ whole genome shotgun (WGS) entry which is preliminary data.</text>
</comment>
<evidence type="ECO:0008006" key="3">
    <source>
        <dbReference type="Google" id="ProtNLM"/>
    </source>
</evidence>
<accession>A0ABV2I3Z8</accession>
<sequence>MLTTVAALGGGSFLGYHPAAVVTKMGRSMGHVHVGVDTNIFLHFGNVEELKWEKLFPGVTAVTVYVCAQVQKELDNHKDTSFGYMRKRTRQYQQILRSAEEDEGYVHRSRSGAAEVEFVFLDRPKDSELDGEAFDLAEDDSRIVAQLMQEAKTRGIIMLLLANDARPLRVARQHGMRGVRPDAWEEDRSEPDTPEMARLRAENRELQSRLGAYPSTVISRIEETSEHRIFDGFDDAFDADVFLEVLKRNIRASHGLPTAREVAVRHQVVRQPFGLDIDIGGFGRVTGRQIDRYAEELETFDHQVDALSAQDLLSLLETLSLVSAVSIRVANKGTKPDEAVRVEMDIRSGARFIAPEAFHDLTDFGIELPTPPEALDLAIPNIAEQLAARHAHDHRFVDVSDESSEWSKRFLCKQFQHGTEEEFVVPFVPQREEHTTVIEVAVRSRYLPQAIVRRVRSEVVLSKFGREDVIALLKDPHGLMAEELRGPVVRALVALEGADNADEASL</sequence>
<reference evidence="1 2" key="1">
    <citation type="submission" date="2024-06" db="EMBL/GenBank/DDBJ databases">
        <title>Genomic Encyclopedia of Type Strains, Phase IV (KMG-IV): sequencing the most valuable type-strain genomes for metagenomic binning, comparative biology and taxonomic classification.</title>
        <authorList>
            <person name="Goeker M."/>
        </authorList>
    </citation>
    <scope>NUCLEOTIDE SEQUENCE [LARGE SCALE GENOMIC DNA]</scope>
    <source>
        <strain evidence="1 2">DSM 29846</strain>
    </source>
</reference>
<evidence type="ECO:0000313" key="1">
    <source>
        <dbReference type="EMBL" id="MET3597583.1"/>
    </source>
</evidence>
<evidence type="ECO:0000313" key="2">
    <source>
        <dbReference type="Proteomes" id="UP001549036"/>
    </source>
</evidence>
<organism evidence="1 2">
    <name type="scientific">Mesorhizobium shonense</name>
    <dbReference type="NCBI Taxonomy" id="1209948"/>
    <lineage>
        <taxon>Bacteria</taxon>
        <taxon>Pseudomonadati</taxon>
        <taxon>Pseudomonadota</taxon>
        <taxon>Alphaproteobacteria</taxon>
        <taxon>Hyphomicrobiales</taxon>
        <taxon>Phyllobacteriaceae</taxon>
        <taxon>Mesorhizobium</taxon>
    </lineage>
</organism>
<name>A0ABV2I3Z8_9HYPH</name>
<dbReference type="RefSeq" id="WP_354417978.1">
    <property type="nucleotide sequence ID" value="NZ_JBEPLM010000026.1"/>
</dbReference>
<dbReference type="Proteomes" id="UP001549036">
    <property type="component" value="Unassembled WGS sequence"/>
</dbReference>